<feature type="domain" description="Obg" evidence="10">
    <location>
        <begin position="1"/>
        <end position="158"/>
    </location>
</feature>
<feature type="binding site" evidence="7">
    <location>
        <begin position="165"/>
        <end position="172"/>
    </location>
    <ligand>
        <name>GTP</name>
        <dbReference type="ChEBI" id="CHEBI:37565"/>
    </ligand>
</feature>
<gene>
    <name evidence="11" type="primary">obgE</name>
    <name evidence="7" type="synonym">obg</name>
    <name evidence="11" type="ORF">E6H01_01740</name>
</gene>
<evidence type="ECO:0000256" key="6">
    <source>
        <dbReference type="ARBA" id="ARBA00023134"/>
    </source>
</evidence>
<dbReference type="InterPro" id="IPR006169">
    <property type="entry name" value="GTP1_OBG_dom"/>
</dbReference>
<dbReference type="NCBIfam" id="NF008954">
    <property type="entry name" value="PRK12296.1"/>
    <property type="match status" value="1"/>
</dbReference>
<evidence type="ECO:0000256" key="1">
    <source>
        <dbReference type="ARBA" id="ARBA00007699"/>
    </source>
</evidence>
<dbReference type="EMBL" id="VBAL01000014">
    <property type="protein sequence ID" value="TMJ06479.1"/>
    <property type="molecule type" value="Genomic_DNA"/>
</dbReference>
<dbReference type="InterPro" id="IPR045086">
    <property type="entry name" value="OBG_GTPase"/>
</dbReference>
<dbReference type="Gene3D" id="3.40.50.300">
    <property type="entry name" value="P-loop containing nucleotide triphosphate hydrolases"/>
    <property type="match status" value="1"/>
</dbReference>
<organism evidence="11 12">
    <name type="scientific">Candidatus Segetimicrobium genomatis</name>
    <dbReference type="NCBI Taxonomy" id="2569760"/>
    <lineage>
        <taxon>Bacteria</taxon>
        <taxon>Bacillati</taxon>
        <taxon>Candidatus Sysuimicrobiota</taxon>
        <taxon>Candidatus Sysuimicrobiia</taxon>
        <taxon>Candidatus Sysuimicrobiales</taxon>
        <taxon>Candidatus Segetimicrobiaceae</taxon>
        <taxon>Candidatus Segetimicrobium</taxon>
    </lineage>
</organism>
<evidence type="ECO:0000259" key="9">
    <source>
        <dbReference type="PROSITE" id="PS51710"/>
    </source>
</evidence>
<keyword evidence="3 7" id="KW-0547">Nucleotide-binding</keyword>
<dbReference type="InterPro" id="IPR006073">
    <property type="entry name" value="GTP-bd"/>
</dbReference>
<feature type="binding site" evidence="7">
    <location>
        <begin position="280"/>
        <end position="283"/>
    </location>
    <ligand>
        <name>GTP</name>
        <dbReference type="ChEBI" id="CHEBI:37565"/>
    </ligand>
</feature>
<dbReference type="Gene3D" id="2.70.210.12">
    <property type="entry name" value="GTP1/OBG domain"/>
    <property type="match status" value="1"/>
</dbReference>
<dbReference type="PANTHER" id="PTHR11702">
    <property type="entry name" value="DEVELOPMENTALLY REGULATED GTP-BINDING PROTEIN-RELATED"/>
    <property type="match status" value="1"/>
</dbReference>
<dbReference type="CDD" id="cd01898">
    <property type="entry name" value="Obg"/>
    <property type="match status" value="1"/>
</dbReference>
<dbReference type="GO" id="GO:0042254">
    <property type="term" value="P:ribosome biogenesis"/>
    <property type="evidence" value="ECO:0007669"/>
    <property type="project" value="UniProtKB-UniRule"/>
</dbReference>
<comment type="caution">
    <text evidence="7">Lacks conserved residue(s) required for the propagation of feature annotation.</text>
</comment>
<proteinExistence type="inferred from homology"/>
<dbReference type="InterPro" id="IPR031167">
    <property type="entry name" value="G_OBG"/>
</dbReference>
<dbReference type="PANTHER" id="PTHR11702:SF31">
    <property type="entry name" value="MITOCHONDRIAL RIBOSOME-ASSOCIATED GTPASE 2"/>
    <property type="match status" value="1"/>
</dbReference>
<feature type="binding site" evidence="7">
    <location>
        <begin position="212"/>
        <end position="215"/>
    </location>
    <ligand>
        <name>GTP</name>
        <dbReference type="ChEBI" id="CHEBI:37565"/>
    </ligand>
</feature>
<dbReference type="InterPro" id="IPR006074">
    <property type="entry name" value="GTP1-OBG_CS"/>
</dbReference>
<dbReference type="InterPro" id="IPR036726">
    <property type="entry name" value="GTP1_OBG_dom_sf"/>
</dbReference>
<dbReference type="EC" id="3.6.5.-" evidence="7"/>
<dbReference type="GO" id="GO:0005525">
    <property type="term" value="F:GTP binding"/>
    <property type="evidence" value="ECO:0007669"/>
    <property type="project" value="UniProtKB-UniRule"/>
</dbReference>
<evidence type="ECO:0000256" key="3">
    <source>
        <dbReference type="ARBA" id="ARBA00022741"/>
    </source>
</evidence>
<dbReference type="AlphaFoldDB" id="A0A537LEM6"/>
<dbReference type="GO" id="GO:0005737">
    <property type="term" value="C:cytoplasm"/>
    <property type="evidence" value="ECO:0007669"/>
    <property type="project" value="UniProtKB-SubCell"/>
</dbReference>
<dbReference type="Pfam" id="PF01018">
    <property type="entry name" value="GTP1_OBG"/>
    <property type="match status" value="1"/>
</dbReference>
<dbReference type="PRINTS" id="PR00326">
    <property type="entry name" value="GTP1OBG"/>
</dbReference>
<keyword evidence="7" id="KW-0479">Metal-binding</keyword>
<dbReference type="NCBIfam" id="NF008955">
    <property type="entry name" value="PRK12297.1"/>
    <property type="match status" value="1"/>
</dbReference>
<evidence type="ECO:0000313" key="12">
    <source>
        <dbReference type="Proteomes" id="UP000319353"/>
    </source>
</evidence>
<evidence type="ECO:0000256" key="5">
    <source>
        <dbReference type="ARBA" id="ARBA00022842"/>
    </source>
</evidence>
<dbReference type="GO" id="GO:0000287">
    <property type="term" value="F:magnesium ion binding"/>
    <property type="evidence" value="ECO:0007669"/>
    <property type="project" value="InterPro"/>
</dbReference>
<name>A0A537LEM6_9BACT</name>
<comment type="caution">
    <text evidence="11">The sequence shown here is derived from an EMBL/GenBank/DDBJ whole genome shotgun (WGS) entry which is preliminary data.</text>
</comment>
<feature type="compositionally biased region" description="Basic and acidic residues" evidence="8">
    <location>
        <begin position="344"/>
        <end position="356"/>
    </location>
</feature>
<keyword evidence="4 7" id="KW-0378">Hydrolase</keyword>
<comment type="subunit">
    <text evidence="7">Monomer.</text>
</comment>
<dbReference type="PROSITE" id="PS00905">
    <property type="entry name" value="GTP1_OBG"/>
    <property type="match status" value="1"/>
</dbReference>
<evidence type="ECO:0000256" key="7">
    <source>
        <dbReference type="HAMAP-Rule" id="MF_01454"/>
    </source>
</evidence>
<evidence type="ECO:0000259" key="10">
    <source>
        <dbReference type="PROSITE" id="PS51883"/>
    </source>
</evidence>
<dbReference type="InterPro" id="IPR027417">
    <property type="entry name" value="P-loop_NTPase"/>
</dbReference>
<comment type="subcellular location">
    <subcellularLocation>
        <location evidence="7">Cytoplasm</location>
    </subcellularLocation>
</comment>
<feature type="domain" description="OBG-type G" evidence="9">
    <location>
        <begin position="159"/>
        <end position="328"/>
    </location>
</feature>
<keyword evidence="2 7" id="KW-0963">Cytoplasm</keyword>
<dbReference type="HAMAP" id="MF_01454">
    <property type="entry name" value="GTPase_Obg"/>
    <property type="match status" value="1"/>
</dbReference>
<feature type="region of interest" description="Disordered" evidence="8">
    <location>
        <begin position="118"/>
        <end position="144"/>
    </location>
</feature>
<feature type="region of interest" description="Disordered" evidence="8">
    <location>
        <begin position="335"/>
        <end position="356"/>
    </location>
</feature>
<dbReference type="PIRSF" id="PIRSF002401">
    <property type="entry name" value="GTP_bd_Obg/CgtA"/>
    <property type="match status" value="1"/>
</dbReference>
<dbReference type="NCBIfam" id="NF008956">
    <property type="entry name" value="PRK12299.1"/>
    <property type="match status" value="1"/>
</dbReference>
<reference evidence="11 12" key="1">
    <citation type="journal article" date="2019" name="Nat. Microbiol.">
        <title>Mediterranean grassland soil C-N compound turnover is dependent on rainfall and depth, and is mediated by genomically divergent microorganisms.</title>
        <authorList>
            <person name="Diamond S."/>
            <person name="Andeer P.F."/>
            <person name="Li Z."/>
            <person name="Crits-Christoph A."/>
            <person name="Burstein D."/>
            <person name="Anantharaman K."/>
            <person name="Lane K.R."/>
            <person name="Thomas B.C."/>
            <person name="Pan C."/>
            <person name="Northen T.R."/>
            <person name="Banfield J.F."/>
        </authorList>
    </citation>
    <scope>NUCLEOTIDE SEQUENCE [LARGE SCALE GENOMIC DNA]</scope>
    <source>
        <strain evidence="11">NP_4</strain>
    </source>
</reference>
<dbReference type="PROSITE" id="PS51883">
    <property type="entry name" value="OBG"/>
    <property type="match status" value="1"/>
</dbReference>
<comment type="similarity">
    <text evidence="1 7">Belongs to the TRAFAC class OBG-HflX-like GTPase superfamily. OBG GTPase family.</text>
</comment>
<protein>
    <recommendedName>
        <fullName evidence="7">GTPase Obg</fullName>
        <ecNumber evidence="7">3.6.5.-</ecNumber>
    </recommendedName>
    <alternativeName>
        <fullName evidence="7">GTP-binding protein Obg</fullName>
    </alternativeName>
</protein>
<feature type="binding site" evidence="7">
    <location>
        <position position="172"/>
    </location>
    <ligand>
        <name>Mg(2+)</name>
        <dbReference type="ChEBI" id="CHEBI:18420"/>
    </ligand>
</feature>
<dbReference type="Proteomes" id="UP000319353">
    <property type="component" value="Unassembled WGS sequence"/>
</dbReference>
<dbReference type="SUPFAM" id="SSF82051">
    <property type="entry name" value="Obg GTP-binding protein N-terminal domain"/>
    <property type="match status" value="1"/>
</dbReference>
<keyword evidence="5 7" id="KW-0460">Magnesium</keyword>
<dbReference type="SUPFAM" id="SSF52540">
    <property type="entry name" value="P-loop containing nucleoside triphosphate hydrolases"/>
    <property type="match status" value="1"/>
</dbReference>
<evidence type="ECO:0000256" key="8">
    <source>
        <dbReference type="SAM" id="MobiDB-lite"/>
    </source>
</evidence>
<dbReference type="FunFam" id="2.70.210.12:FF:000001">
    <property type="entry name" value="GTPase Obg"/>
    <property type="match status" value="1"/>
</dbReference>
<feature type="region of interest" description="Disordered" evidence="8">
    <location>
        <begin position="66"/>
        <end position="85"/>
    </location>
</feature>
<feature type="binding site" evidence="7">
    <location>
        <begin position="309"/>
        <end position="311"/>
    </location>
    <ligand>
        <name>GTP</name>
        <dbReference type="ChEBI" id="CHEBI:37565"/>
    </ligand>
</feature>
<feature type="binding site" evidence="7">
    <location>
        <position position="192"/>
    </location>
    <ligand>
        <name>Mg(2+)</name>
        <dbReference type="ChEBI" id="CHEBI:18420"/>
    </ligand>
</feature>
<dbReference type="NCBIfam" id="TIGR02729">
    <property type="entry name" value="Obg_CgtA"/>
    <property type="match status" value="1"/>
</dbReference>
<evidence type="ECO:0000313" key="11">
    <source>
        <dbReference type="EMBL" id="TMJ06479.1"/>
    </source>
</evidence>
<sequence length="356" mass="37621">MFIDQAIINVRGGDGGNGCVSFRREKFVPKGGPDGGDGGHGGDVTLVADESLSTLLDFQYRRHYRAQRGSHGEGSTRHGRRGGSLVIPVPVGTVVRDAESGQLLGDLLHHGQQVVVARGGRGGRGNARFATSTHRAPRQAEPGMPGEERRLELELRLIADAGLVGFPNAGKSTLLSRVSAARPKIADYPFTTTEPYLGVVGLPDGRSFVLADIPGLIEGAHQGAGLGHTFLRHIARTRVLVHLVDLGSERDPVADFQAVNNELWLYDPSLKERPMVVALNKIDRPEAQARLPAASAAIGGLGYRVFAISAATGEGVDALVKAVADLLSACAQNVAPHSAGSPTEKLEGWRVGKLES</sequence>
<dbReference type="Pfam" id="PF01926">
    <property type="entry name" value="MMR_HSR1"/>
    <property type="match status" value="1"/>
</dbReference>
<dbReference type="GO" id="GO:0003924">
    <property type="term" value="F:GTPase activity"/>
    <property type="evidence" value="ECO:0007669"/>
    <property type="project" value="UniProtKB-UniRule"/>
</dbReference>
<evidence type="ECO:0000256" key="2">
    <source>
        <dbReference type="ARBA" id="ARBA00022490"/>
    </source>
</evidence>
<dbReference type="PROSITE" id="PS51710">
    <property type="entry name" value="G_OBG"/>
    <property type="match status" value="1"/>
</dbReference>
<comment type="function">
    <text evidence="7">An essential GTPase which binds GTP, GDP and possibly (p)ppGpp with moderate affinity, with high nucleotide exchange rates and a fairly low GTP hydrolysis rate. Plays a role in control of the cell cycle, stress response, ribosome biogenesis and in those bacteria that undergo differentiation, in morphogenesis control.</text>
</comment>
<comment type="cofactor">
    <cofactor evidence="7">
        <name>Mg(2+)</name>
        <dbReference type="ChEBI" id="CHEBI:18420"/>
    </cofactor>
</comment>
<keyword evidence="6 7" id="KW-0342">GTP-binding</keyword>
<accession>A0A537LEM6</accession>
<dbReference type="InterPro" id="IPR014100">
    <property type="entry name" value="GTP-bd_Obg/CgtA"/>
</dbReference>
<evidence type="ECO:0000256" key="4">
    <source>
        <dbReference type="ARBA" id="ARBA00022801"/>
    </source>
</evidence>